<accession>A0A2J8IJU2</accession>
<feature type="non-terminal residue" evidence="2">
    <location>
        <position position="1"/>
    </location>
</feature>
<feature type="compositionally biased region" description="Polar residues" evidence="1">
    <location>
        <begin position="33"/>
        <end position="43"/>
    </location>
</feature>
<gene>
    <name evidence="2" type="ORF">CK820_G0056807</name>
</gene>
<feature type="compositionally biased region" description="Basic and acidic residues" evidence="1">
    <location>
        <begin position="23"/>
        <end position="32"/>
    </location>
</feature>
<dbReference type="EMBL" id="NBAG03002422">
    <property type="protein sequence ID" value="PNI10790.1"/>
    <property type="molecule type" value="Genomic_DNA"/>
</dbReference>
<evidence type="ECO:0000313" key="3">
    <source>
        <dbReference type="Proteomes" id="UP000236370"/>
    </source>
</evidence>
<sequence>SSQKPPALKATSDEEDSVLSIAREEKDGEKSRTVSSEQPPGLK</sequence>
<name>A0A2J8IJU2_PANTR</name>
<feature type="region of interest" description="Disordered" evidence="1">
    <location>
        <begin position="23"/>
        <end position="43"/>
    </location>
</feature>
<proteinExistence type="predicted"/>
<dbReference type="AlphaFoldDB" id="A0A2J8IJU2"/>
<dbReference type="Proteomes" id="UP000236370">
    <property type="component" value="Unassembled WGS sequence"/>
</dbReference>
<reference evidence="2 3" key="1">
    <citation type="submission" date="2017-12" db="EMBL/GenBank/DDBJ databases">
        <title>High-resolution comparative analysis of great ape genomes.</title>
        <authorList>
            <person name="Pollen A."/>
            <person name="Hastie A."/>
            <person name="Hormozdiari F."/>
            <person name="Dougherty M."/>
            <person name="Liu R."/>
            <person name="Chaisson M."/>
            <person name="Hoppe E."/>
            <person name="Hill C."/>
            <person name="Pang A."/>
            <person name="Hillier L."/>
            <person name="Baker C."/>
            <person name="Armstrong J."/>
            <person name="Shendure J."/>
            <person name="Paten B."/>
            <person name="Wilson R."/>
            <person name="Chao H."/>
            <person name="Schneider V."/>
            <person name="Ventura M."/>
            <person name="Kronenberg Z."/>
            <person name="Murali S."/>
            <person name="Gordon D."/>
            <person name="Cantsilieris S."/>
            <person name="Munson K."/>
            <person name="Nelson B."/>
            <person name="Raja A."/>
            <person name="Underwood J."/>
            <person name="Diekhans M."/>
            <person name="Fiddes I."/>
            <person name="Haussler D."/>
            <person name="Eichler E."/>
        </authorList>
    </citation>
    <scope>NUCLEOTIDE SEQUENCE [LARGE SCALE GENOMIC DNA]</scope>
    <source>
        <strain evidence="2">Yerkes chimp pedigree #C0471</strain>
    </source>
</reference>
<evidence type="ECO:0000313" key="2">
    <source>
        <dbReference type="EMBL" id="PNI10790.1"/>
    </source>
</evidence>
<evidence type="ECO:0000256" key="1">
    <source>
        <dbReference type="SAM" id="MobiDB-lite"/>
    </source>
</evidence>
<organism evidence="2 3">
    <name type="scientific">Pan troglodytes</name>
    <name type="common">Chimpanzee</name>
    <dbReference type="NCBI Taxonomy" id="9598"/>
    <lineage>
        <taxon>Eukaryota</taxon>
        <taxon>Metazoa</taxon>
        <taxon>Chordata</taxon>
        <taxon>Craniata</taxon>
        <taxon>Vertebrata</taxon>
        <taxon>Euteleostomi</taxon>
        <taxon>Mammalia</taxon>
        <taxon>Eutheria</taxon>
        <taxon>Euarchontoglires</taxon>
        <taxon>Primates</taxon>
        <taxon>Haplorrhini</taxon>
        <taxon>Catarrhini</taxon>
        <taxon>Hominidae</taxon>
        <taxon>Pan</taxon>
    </lineage>
</organism>
<protein>
    <submittedName>
        <fullName evidence="2">Uncharacterized protein</fullName>
    </submittedName>
</protein>
<comment type="caution">
    <text evidence="2">The sequence shown here is derived from an EMBL/GenBank/DDBJ whole genome shotgun (WGS) entry which is preliminary data.</text>
</comment>
<feature type="non-terminal residue" evidence="2">
    <location>
        <position position="43"/>
    </location>
</feature>